<evidence type="ECO:0000313" key="2">
    <source>
        <dbReference type="Proteomes" id="UP000291078"/>
    </source>
</evidence>
<dbReference type="EMBL" id="SGXM01000001">
    <property type="protein sequence ID" value="RZT42241.1"/>
    <property type="molecule type" value="Genomic_DNA"/>
</dbReference>
<evidence type="ECO:0000313" key="1">
    <source>
        <dbReference type="EMBL" id="RZT42241.1"/>
    </source>
</evidence>
<name>A0A4Q7S766_9BURK</name>
<dbReference type="RefSeq" id="WP_130390225.1">
    <property type="nucleotide sequence ID" value="NZ_SGXM01000001.1"/>
</dbReference>
<accession>A0A4Q7S766</accession>
<dbReference type="AlphaFoldDB" id="A0A4Q7S766"/>
<comment type="caution">
    <text evidence="1">The sequence shown here is derived from an EMBL/GenBank/DDBJ whole genome shotgun (WGS) entry which is preliminary data.</text>
</comment>
<reference evidence="1 2" key="1">
    <citation type="journal article" date="2015" name="Stand. Genomic Sci.">
        <title>Genomic Encyclopedia of Bacterial and Archaeal Type Strains, Phase III: the genomes of soil and plant-associated and newly described type strains.</title>
        <authorList>
            <person name="Whitman W.B."/>
            <person name="Woyke T."/>
            <person name="Klenk H.P."/>
            <person name="Zhou Y."/>
            <person name="Lilburn T.G."/>
            <person name="Beck B.J."/>
            <person name="De Vos P."/>
            <person name="Vandamme P."/>
            <person name="Eisen J.A."/>
            <person name="Garrity G."/>
            <person name="Hugenholtz P."/>
            <person name="Kyrpides N.C."/>
        </authorList>
    </citation>
    <scope>NUCLEOTIDE SEQUENCE [LARGE SCALE GENOMIC DNA]</scope>
    <source>
        <strain evidence="1 2">ASC-9842</strain>
    </source>
</reference>
<gene>
    <name evidence="1" type="ORF">EV147_1264</name>
</gene>
<dbReference type="OrthoDB" id="3034895at2"/>
<organism evidence="1 2">
    <name type="scientific">Cupriavidus agavae</name>
    <dbReference type="NCBI Taxonomy" id="1001822"/>
    <lineage>
        <taxon>Bacteria</taxon>
        <taxon>Pseudomonadati</taxon>
        <taxon>Pseudomonadota</taxon>
        <taxon>Betaproteobacteria</taxon>
        <taxon>Burkholderiales</taxon>
        <taxon>Burkholderiaceae</taxon>
        <taxon>Cupriavidus</taxon>
    </lineage>
</organism>
<protein>
    <submittedName>
        <fullName evidence="1">Uncharacterized protein DUF2778</fullName>
    </submittedName>
</protein>
<sequence>MAVVTHSLVREIEGDPILRRALAEAHRAKFGLVARTTDVRLMVEMLGLEETARRIESRYARLDFDGKVLRWIENGMASRSWLAVSGALGYQHKRYQDVPNKGPIPEGFYVARQAELQRREDYAAFNRVICHLGGVPYLKKFSGAWPGCGFAWGDRRIWLEPLGGSSMLGRNNFSIHGGSFPASAGCIDLTSDMPDFVDKFLKYGKDLELRVRY</sequence>
<dbReference type="Proteomes" id="UP000291078">
    <property type="component" value="Unassembled WGS sequence"/>
</dbReference>
<proteinExistence type="predicted"/>
<keyword evidence="2" id="KW-1185">Reference proteome</keyword>